<dbReference type="CDD" id="cd09873">
    <property type="entry name" value="PIN_Pae0151-like"/>
    <property type="match status" value="1"/>
</dbReference>
<organism evidence="2 3">
    <name type="scientific">Frigoriglobus tundricola</name>
    <dbReference type="NCBI Taxonomy" id="2774151"/>
    <lineage>
        <taxon>Bacteria</taxon>
        <taxon>Pseudomonadati</taxon>
        <taxon>Planctomycetota</taxon>
        <taxon>Planctomycetia</taxon>
        <taxon>Gemmatales</taxon>
        <taxon>Gemmataceae</taxon>
        <taxon>Frigoriglobus</taxon>
    </lineage>
</organism>
<accession>A0A6M5YQK2</accession>
<dbReference type="SUPFAM" id="SSF88723">
    <property type="entry name" value="PIN domain-like"/>
    <property type="match status" value="1"/>
</dbReference>
<dbReference type="EMBL" id="CP053452">
    <property type="protein sequence ID" value="QJW95774.1"/>
    <property type="molecule type" value="Genomic_DNA"/>
</dbReference>
<protein>
    <recommendedName>
        <fullName evidence="4">PIN domain-containing protein</fullName>
    </recommendedName>
</protein>
<evidence type="ECO:0000313" key="2">
    <source>
        <dbReference type="EMBL" id="QJW95774.1"/>
    </source>
</evidence>
<sequence>MTAPPPLFPNVTHPPGFVLTVSVALVWVVRNRTPTSCPYDVVTALFRTTALVPESWLLDLADALVAEERQGAIAAAQASTNLSILNGYPIAIDPGTHIRAWGDILTLARTHTIAVRDAAYLELALRLKRPLATTDATLLRAASAAGVPVFTP</sequence>
<dbReference type="InterPro" id="IPR029060">
    <property type="entry name" value="PIN-like_dom_sf"/>
</dbReference>
<dbReference type="InterPro" id="IPR044153">
    <property type="entry name" value="PIN_Pae0151-like"/>
</dbReference>
<dbReference type="Proteomes" id="UP000503447">
    <property type="component" value="Chromosome"/>
</dbReference>
<proteinExistence type="predicted"/>
<dbReference type="PANTHER" id="PTHR35901">
    <property type="entry name" value="RIBONUCLEASE VAPC3"/>
    <property type="match status" value="1"/>
</dbReference>
<dbReference type="Gene3D" id="3.40.50.1010">
    <property type="entry name" value="5'-nuclease"/>
    <property type="match status" value="1"/>
</dbReference>
<dbReference type="AlphaFoldDB" id="A0A6M5YQK2"/>
<evidence type="ECO:0000313" key="3">
    <source>
        <dbReference type="Proteomes" id="UP000503447"/>
    </source>
</evidence>
<dbReference type="InterPro" id="IPR051619">
    <property type="entry name" value="TypeII_TA_RNase_PINc/VapC"/>
</dbReference>
<dbReference type="PANTHER" id="PTHR35901:SF1">
    <property type="entry name" value="EXONUCLEASE VAPC9"/>
    <property type="match status" value="1"/>
</dbReference>
<dbReference type="RefSeq" id="WP_171468861.1">
    <property type="nucleotide sequence ID" value="NZ_CP053452.2"/>
</dbReference>
<dbReference type="KEGG" id="ftj:FTUN_3328"/>
<evidence type="ECO:0008006" key="4">
    <source>
        <dbReference type="Google" id="ProtNLM"/>
    </source>
</evidence>
<gene>
    <name evidence="2" type="ORF">FTUN_3328</name>
</gene>
<name>A0A6M5YQK2_9BACT</name>
<keyword evidence="1" id="KW-0460">Magnesium</keyword>
<evidence type="ECO:0000256" key="1">
    <source>
        <dbReference type="ARBA" id="ARBA00022842"/>
    </source>
</evidence>
<keyword evidence="3" id="KW-1185">Reference proteome</keyword>
<reference evidence="3" key="1">
    <citation type="submission" date="2020-05" db="EMBL/GenBank/DDBJ databases">
        <title>Frigoriglobus tundricola gen. nov., sp. nov., a psychrotolerant cellulolytic planctomycete of the family Gemmataceae with two divergent copies of 16S rRNA gene.</title>
        <authorList>
            <person name="Kulichevskaya I.S."/>
            <person name="Ivanova A.A."/>
            <person name="Naumoff D.G."/>
            <person name="Beletsky A.V."/>
            <person name="Rijpstra W.I.C."/>
            <person name="Sinninghe Damste J.S."/>
            <person name="Mardanov A.V."/>
            <person name="Ravin N.V."/>
            <person name="Dedysh S.N."/>
        </authorList>
    </citation>
    <scope>NUCLEOTIDE SEQUENCE [LARGE SCALE GENOMIC DNA]</scope>
    <source>
        <strain evidence="3">PL17</strain>
    </source>
</reference>